<keyword evidence="2" id="KW-1185">Reference proteome</keyword>
<gene>
    <name evidence="1" type="ORF">EVAR_57870_1</name>
</gene>
<dbReference type="OrthoDB" id="411871at2759"/>
<comment type="caution">
    <text evidence="1">The sequence shown here is derived from an EMBL/GenBank/DDBJ whole genome shotgun (WGS) entry which is preliminary data.</text>
</comment>
<evidence type="ECO:0000313" key="1">
    <source>
        <dbReference type="EMBL" id="GBP86166.1"/>
    </source>
</evidence>
<organism evidence="1 2">
    <name type="scientific">Eumeta variegata</name>
    <name type="common">Bagworm moth</name>
    <name type="synonym">Eumeta japonica</name>
    <dbReference type="NCBI Taxonomy" id="151549"/>
    <lineage>
        <taxon>Eukaryota</taxon>
        <taxon>Metazoa</taxon>
        <taxon>Ecdysozoa</taxon>
        <taxon>Arthropoda</taxon>
        <taxon>Hexapoda</taxon>
        <taxon>Insecta</taxon>
        <taxon>Pterygota</taxon>
        <taxon>Neoptera</taxon>
        <taxon>Endopterygota</taxon>
        <taxon>Lepidoptera</taxon>
        <taxon>Glossata</taxon>
        <taxon>Ditrysia</taxon>
        <taxon>Tineoidea</taxon>
        <taxon>Psychidae</taxon>
        <taxon>Oiketicinae</taxon>
        <taxon>Eumeta</taxon>
    </lineage>
</organism>
<accession>A0A4C1ZC58</accession>
<protein>
    <submittedName>
        <fullName evidence="1">Uncharacterized protein</fullName>
    </submittedName>
</protein>
<dbReference type="EMBL" id="BGZK01001777">
    <property type="protein sequence ID" value="GBP86166.1"/>
    <property type="molecule type" value="Genomic_DNA"/>
</dbReference>
<proteinExistence type="predicted"/>
<dbReference type="AlphaFoldDB" id="A0A4C1ZC58"/>
<dbReference type="Proteomes" id="UP000299102">
    <property type="component" value="Unassembled WGS sequence"/>
</dbReference>
<name>A0A4C1ZC58_EUMVA</name>
<evidence type="ECO:0000313" key="2">
    <source>
        <dbReference type="Proteomes" id="UP000299102"/>
    </source>
</evidence>
<sequence>MRTGPESELKAGSDLTLRTGLVYVNGLPGLVKDVQEIVLFADDTSLLFKVKRQQPTYDDVNNAVSKVSNVKSAAAEPVPAARAALSADLTELLELLQRLHEALTGGAAAPETAALELVLRLVAAVAGEEMADRAACALDALLSAPELGQTVHETLESAQLVWQLYEQRERELAECEELGAGLLPSVASALQRACILNVQATTGADLNAEYARVRLSS</sequence>
<reference evidence="1 2" key="1">
    <citation type="journal article" date="2019" name="Commun. Biol.">
        <title>The bagworm genome reveals a unique fibroin gene that provides high tensile strength.</title>
        <authorList>
            <person name="Kono N."/>
            <person name="Nakamura H."/>
            <person name="Ohtoshi R."/>
            <person name="Tomita M."/>
            <person name="Numata K."/>
            <person name="Arakawa K."/>
        </authorList>
    </citation>
    <scope>NUCLEOTIDE SEQUENCE [LARGE SCALE GENOMIC DNA]</scope>
</reference>